<proteinExistence type="inferred from homology"/>
<dbReference type="Proteomes" id="UP000316798">
    <property type="component" value="Chromosome"/>
</dbReference>
<keyword evidence="5" id="KW-1185">Reference proteome</keyword>
<dbReference type="PROSITE" id="PS51257">
    <property type="entry name" value="PROKAR_LIPOPROTEIN"/>
    <property type="match status" value="1"/>
</dbReference>
<evidence type="ECO:0000256" key="1">
    <source>
        <dbReference type="ARBA" id="ARBA00005445"/>
    </source>
</evidence>
<dbReference type="InterPro" id="IPR021884">
    <property type="entry name" value="Ice-bd_prot"/>
</dbReference>
<dbReference type="OrthoDB" id="2082707at2"/>
<sequence>MNKFERCSSVLPWFMALLLSVLVVGCGGGGRDPILGIGGSGVAGAALVPPPGAIIPGATCAAAAGPTTPTVTLTDPTSGNQFATTSTNGVAGGGKLVTATFSLAMNAATINATTFALAPAGGAALVPASVTYNVATQTATLTTSSALLAGTSYTAVIQGATSANGVPIGCNYAWSFKTVTPAAAGPAPVNLGSAAPFGIAATAGVTNTPTAPISHINGNAVLNPNATCNAVTVDNVGGFGLCAGSPPTISGIVVTPTYPDTTTANAVTNDLRSAFLSITPPAGPPAAGSLGGGTPIAAPTGLGATTGSALVAGQNLFYPGVYTSNTSILIGNDLTLDAQGNPDAVFVFQSASTVGSAAGAASPGTHTRILLINGAKASNVWWQAGTSATLGTNSEWQGNILASANVTMTTGATSCGRLFAGAFTAGAFVFDSNVVSVPGNANAPPTCK</sequence>
<accession>A0A515D8T5</accession>
<organism evidence="4 5">
    <name type="scientific">Rhodoferax sediminis</name>
    <dbReference type="NCBI Taxonomy" id="2509614"/>
    <lineage>
        <taxon>Bacteria</taxon>
        <taxon>Pseudomonadati</taxon>
        <taxon>Pseudomonadota</taxon>
        <taxon>Betaproteobacteria</taxon>
        <taxon>Burkholderiales</taxon>
        <taxon>Comamonadaceae</taxon>
        <taxon>Rhodoferax</taxon>
    </lineage>
</organism>
<dbReference type="Gene3D" id="2.60.40.1220">
    <property type="match status" value="1"/>
</dbReference>
<protein>
    <submittedName>
        <fullName evidence="4">DUF3494 domain-containing protein</fullName>
    </submittedName>
</protein>
<dbReference type="InterPro" id="IPR032812">
    <property type="entry name" value="SbsA_Ig"/>
</dbReference>
<dbReference type="InterPro" id="IPR014755">
    <property type="entry name" value="Cu-Rt/internalin_Ig-like"/>
</dbReference>
<dbReference type="RefSeq" id="WP_142817946.1">
    <property type="nucleotide sequence ID" value="NZ_CP035503.1"/>
</dbReference>
<dbReference type="KEGG" id="rhf:EUB48_05340"/>
<evidence type="ECO:0000313" key="5">
    <source>
        <dbReference type="Proteomes" id="UP000316798"/>
    </source>
</evidence>
<evidence type="ECO:0000256" key="2">
    <source>
        <dbReference type="ARBA" id="ARBA00022729"/>
    </source>
</evidence>
<name>A0A515D8T5_9BURK</name>
<comment type="similarity">
    <text evidence="1">Belongs to the ice-binding protein family.</text>
</comment>
<evidence type="ECO:0000313" key="4">
    <source>
        <dbReference type="EMBL" id="QDL36784.1"/>
    </source>
</evidence>
<dbReference type="Pfam" id="PF13205">
    <property type="entry name" value="Big_5"/>
    <property type="match status" value="1"/>
</dbReference>
<keyword evidence="2" id="KW-0732">Signal</keyword>
<dbReference type="EMBL" id="CP035503">
    <property type="protein sequence ID" value="QDL36784.1"/>
    <property type="molecule type" value="Genomic_DNA"/>
</dbReference>
<gene>
    <name evidence="4" type="ORF">EUB48_05340</name>
</gene>
<evidence type="ECO:0000259" key="3">
    <source>
        <dbReference type="Pfam" id="PF13205"/>
    </source>
</evidence>
<feature type="domain" description="SbsA Ig-like" evidence="3">
    <location>
        <begin position="67"/>
        <end position="178"/>
    </location>
</feature>
<reference evidence="4 5" key="1">
    <citation type="submission" date="2019-01" db="EMBL/GenBank/DDBJ databases">
        <title>Genomic insights into a novel species Rhodoferax sp.</title>
        <authorList>
            <person name="Jin L."/>
        </authorList>
    </citation>
    <scope>NUCLEOTIDE SEQUENCE [LARGE SCALE GENOMIC DNA]</scope>
    <source>
        <strain evidence="4 5">CHu59-6-5</strain>
    </source>
</reference>
<dbReference type="AlphaFoldDB" id="A0A515D8T5"/>
<dbReference type="Pfam" id="PF11999">
    <property type="entry name" value="Ice_binding"/>
    <property type="match status" value="1"/>
</dbReference>